<dbReference type="Proteomes" id="UP000297245">
    <property type="component" value="Unassembled WGS sequence"/>
</dbReference>
<keyword evidence="1" id="KW-1133">Transmembrane helix</keyword>
<dbReference type="EMBL" id="ML179248">
    <property type="protein sequence ID" value="THU93480.1"/>
    <property type="molecule type" value="Genomic_DNA"/>
</dbReference>
<keyword evidence="3" id="KW-1185">Reference proteome</keyword>
<feature type="transmembrane region" description="Helical" evidence="1">
    <location>
        <begin position="34"/>
        <end position="53"/>
    </location>
</feature>
<accession>A0A4S8LVL0</accession>
<evidence type="ECO:0000313" key="2">
    <source>
        <dbReference type="EMBL" id="THU93480.1"/>
    </source>
</evidence>
<proteinExistence type="predicted"/>
<organism evidence="2 3">
    <name type="scientific">Dendrothele bispora (strain CBS 962.96)</name>
    <dbReference type="NCBI Taxonomy" id="1314807"/>
    <lineage>
        <taxon>Eukaryota</taxon>
        <taxon>Fungi</taxon>
        <taxon>Dikarya</taxon>
        <taxon>Basidiomycota</taxon>
        <taxon>Agaricomycotina</taxon>
        <taxon>Agaricomycetes</taxon>
        <taxon>Agaricomycetidae</taxon>
        <taxon>Agaricales</taxon>
        <taxon>Agaricales incertae sedis</taxon>
        <taxon>Dendrothele</taxon>
    </lineage>
</organism>
<keyword evidence="1" id="KW-0812">Transmembrane</keyword>
<name>A0A4S8LVL0_DENBC</name>
<gene>
    <name evidence="2" type="ORF">K435DRAFT_799673</name>
</gene>
<evidence type="ECO:0000313" key="3">
    <source>
        <dbReference type="Proteomes" id="UP000297245"/>
    </source>
</evidence>
<feature type="transmembrane region" description="Helical" evidence="1">
    <location>
        <begin position="227"/>
        <end position="250"/>
    </location>
</feature>
<protein>
    <recommendedName>
        <fullName evidence="4">Family A G protein-coupled receptor-like protein</fullName>
    </recommendedName>
</protein>
<sequence>MYQSSATNTPHLEAFPKRYSEVSVVVEWTVKMSVVYLFYGANIVISFTVIYLLTTTSTRMTRGRLGLLFSTIFMLLMSTLSVFLDTAFIVVQIPLIAINPPDVISSIRNIKIVGIYAARLNFLACDGIVVWRAWVLYPDNLVAKIVLIACIIGSLAGIFVSAGFGTDEVLRDIHNTGGPSEMSEQIPPLLITNLVSTSMIAYRAWCHQRDVRKNFISTNGSVMKIQKIMWFLVESGFFYSIFWIGFTVVLVLNGTDSESFQVYAGAMPMLSAMYPLLIVLVAAHEKSKETTNNGMSLTQSIKFASKAGSERETHGGNVEMSIVQS</sequence>
<feature type="transmembrane region" description="Helical" evidence="1">
    <location>
        <begin position="113"/>
        <end position="134"/>
    </location>
</feature>
<feature type="transmembrane region" description="Helical" evidence="1">
    <location>
        <begin position="186"/>
        <end position="206"/>
    </location>
</feature>
<dbReference type="AlphaFoldDB" id="A0A4S8LVL0"/>
<feature type="transmembrane region" description="Helical" evidence="1">
    <location>
        <begin position="262"/>
        <end position="283"/>
    </location>
</feature>
<feature type="transmembrane region" description="Helical" evidence="1">
    <location>
        <begin position="141"/>
        <end position="166"/>
    </location>
</feature>
<keyword evidence="1" id="KW-0472">Membrane</keyword>
<evidence type="ECO:0000256" key="1">
    <source>
        <dbReference type="SAM" id="Phobius"/>
    </source>
</evidence>
<evidence type="ECO:0008006" key="4">
    <source>
        <dbReference type="Google" id="ProtNLM"/>
    </source>
</evidence>
<reference evidence="2 3" key="1">
    <citation type="journal article" date="2019" name="Nat. Ecol. Evol.">
        <title>Megaphylogeny resolves global patterns of mushroom evolution.</title>
        <authorList>
            <person name="Varga T."/>
            <person name="Krizsan K."/>
            <person name="Foldi C."/>
            <person name="Dima B."/>
            <person name="Sanchez-Garcia M."/>
            <person name="Sanchez-Ramirez S."/>
            <person name="Szollosi G.J."/>
            <person name="Szarkandi J.G."/>
            <person name="Papp V."/>
            <person name="Albert L."/>
            <person name="Andreopoulos W."/>
            <person name="Angelini C."/>
            <person name="Antonin V."/>
            <person name="Barry K.W."/>
            <person name="Bougher N.L."/>
            <person name="Buchanan P."/>
            <person name="Buyck B."/>
            <person name="Bense V."/>
            <person name="Catcheside P."/>
            <person name="Chovatia M."/>
            <person name="Cooper J."/>
            <person name="Damon W."/>
            <person name="Desjardin D."/>
            <person name="Finy P."/>
            <person name="Geml J."/>
            <person name="Haridas S."/>
            <person name="Hughes K."/>
            <person name="Justo A."/>
            <person name="Karasinski D."/>
            <person name="Kautmanova I."/>
            <person name="Kiss B."/>
            <person name="Kocsube S."/>
            <person name="Kotiranta H."/>
            <person name="LaButti K.M."/>
            <person name="Lechner B.E."/>
            <person name="Liimatainen K."/>
            <person name="Lipzen A."/>
            <person name="Lukacs Z."/>
            <person name="Mihaltcheva S."/>
            <person name="Morgado L.N."/>
            <person name="Niskanen T."/>
            <person name="Noordeloos M.E."/>
            <person name="Ohm R.A."/>
            <person name="Ortiz-Santana B."/>
            <person name="Ovrebo C."/>
            <person name="Racz N."/>
            <person name="Riley R."/>
            <person name="Savchenko A."/>
            <person name="Shiryaev A."/>
            <person name="Soop K."/>
            <person name="Spirin V."/>
            <person name="Szebenyi C."/>
            <person name="Tomsovsky M."/>
            <person name="Tulloss R.E."/>
            <person name="Uehling J."/>
            <person name="Grigoriev I.V."/>
            <person name="Vagvolgyi C."/>
            <person name="Papp T."/>
            <person name="Martin F.M."/>
            <person name="Miettinen O."/>
            <person name="Hibbett D.S."/>
            <person name="Nagy L.G."/>
        </authorList>
    </citation>
    <scope>NUCLEOTIDE SEQUENCE [LARGE SCALE GENOMIC DNA]</scope>
    <source>
        <strain evidence="2 3">CBS 962.96</strain>
    </source>
</reference>
<feature type="transmembrane region" description="Helical" evidence="1">
    <location>
        <begin position="65"/>
        <end position="93"/>
    </location>
</feature>